<dbReference type="AlphaFoldDB" id="A0A371HUD2"/>
<proteinExistence type="predicted"/>
<dbReference type="Proteomes" id="UP000257109">
    <property type="component" value="Unassembled WGS sequence"/>
</dbReference>
<protein>
    <submittedName>
        <fullName evidence="1">Uncharacterized protein</fullName>
    </submittedName>
</protein>
<evidence type="ECO:0000313" key="2">
    <source>
        <dbReference type="Proteomes" id="UP000257109"/>
    </source>
</evidence>
<keyword evidence="2" id="KW-1185">Reference proteome</keyword>
<dbReference type="EMBL" id="QJKJ01001697">
    <property type="protein sequence ID" value="RDY06390.1"/>
    <property type="molecule type" value="Genomic_DNA"/>
</dbReference>
<name>A0A371HUD2_MUCPR</name>
<sequence length="66" mass="7322">MRKTGLSDPQVLSKVALKLLSMEVMAGRKDYALANALLALARDRRCFKGWIASKNGTNPLLRETMT</sequence>
<accession>A0A371HUD2</accession>
<feature type="non-terminal residue" evidence="1">
    <location>
        <position position="1"/>
    </location>
</feature>
<comment type="caution">
    <text evidence="1">The sequence shown here is derived from an EMBL/GenBank/DDBJ whole genome shotgun (WGS) entry which is preliminary data.</text>
</comment>
<evidence type="ECO:0000313" key="1">
    <source>
        <dbReference type="EMBL" id="RDY06390.1"/>
    </source>
</evidence>
<reference evidence="1" key="1">
    <citation type="submission" date="2018-05" db="EMBL/GenBank/DDBJ databases">
        <title>Draft genome of Mucuna pruriens seed.</title>
        <authorList>
            <person name="Nnadi N.E."/>
            <person name="Vos R."/>
            <person name="Hasami M.H."/>
            <person name="Devisetty U.K."/>
            <person name="Aguiy J.C."/>
        </authorList>
    </citation>
    <scope>NUCLEOTIDE SEQUENCE [LARGE SCALE GENOMIC DNA]</scope>
    <source>
        <strain evidence="1">JCA_2017</strain>
    </source>
</reference>
<organism evidence="1 2">
    <name type="scientific">Mucuna pruriens</name>
    <name type="common">Velvet bean</name>
    <name type="synonym">Dolichos pruriens</name>
    <dbReference type="NCBI Taxonomy" id="157652"/>
    <lineage>
        <taxon>Eukaryota</taxon>
        <taxon>Viridiplantae</taxon>
        <taxon>Streptophyta</taxon>
        <taxon>Embryophyta</taxon>
        <taxon>Tracheophyta</taxon>
        <taxon>Spermatophyta</taxon>
        <taxon>Magnoliopsida</taxon>
        <taxon>eudicotyledons</taxon>
        <taxon>Gunneridae</taxon>
        <taxon>Pentapetalae</taxon>
        <taxon>rosids</taxon>
        <taxon>fabids</taxon>
        <taxon>Fabales</taxon>
        <taxon>Fabaceae</taxon>
        <taxon>Papilionoideae</taxon>
        <taxon>50 kb inversion clade</taxon>
        <taxon>NPAAA clade</taxon>
        <taxon>indigoferoid/millettioid clade</taxon>
        <taxon>Phaseoleae</taxon>
        <taxon>Mucuna</taxon>
    </lineage>
</organism>
<gene>
    <name evidence="1" type="ORF">CR513_09621</name>
</gene>